<dbReference type="Proteomes" id="UP001295444">
    <property type="component" value="Chromosome 06"/>
</dbReference>
<organism evidence="1 2">
    <name type="scientific">Pelobates cultripes</name>
    <name type="common">Western spadefoot toad</name>
    <dbReference type="NCBI Taxonomy" id="61616"/>
    <lineage>
        <taxon>Eukaryota</taxon>
        <taxon>Metazoa</taxon>
        <taxon>Chordata</taxon>
        <taxon>Craniata</taxon>
        <taxon>Vertebrata</taxon>
        <taxon>Euteleostomi</taxon>
        <taxon>Amphibia</taxon>
        <taxon>Batrachia</taxon>
        <taxon>Anura</taxon>
        <taxon>Pelobatoidea</taxon>
        <taxon>Pelobatidae</taxon>
        <taxon>Pelobates</taxon>
    </lineage>
</organism>
<accession>A0AAD1SJF9</accession>
<evidence type="ECO:0000313" key="1">
    <source>
        <dbReference type="EMBL" id="CAH2300455.1"/>
    </source>
</evidence>
<keyword evidence="2" id="KW-1185">Reference proteome</keyword>
<feature type="non-terminal residue" evidence="1">
    <location>
        <position position="1"/>
    </location>
</feature>
<name>A0AAD1SJF9_PELCU</name>
<protein>
    <submittedName>
        <fullName evidence="1">Uncharacterized protein</fullName>
    </submittedName>
</protein>
<sequence length="88" mass="10348">KKCAFFTPSNLLNDKYECQLNLDHDDINKEEFLIERMTSEFISVAAAQDEKETWKDSPLELLQFILKYHLENSVQNIVILLRIFLTIA</sequence>
<dbReference type="AlphaFoldDB" id="A0AAD1SJF9"/>
<gene>
    <name evidence="1" type="ORF">PECUL_23A004548</name>
</gene>
<dbReference type="EMBL" id="OW240917">
    <property type="protein sequence ID" value="CAH2300455.1"/>
    <property type="molecule type" value="Genomic_DNA"/>
</dbReference>
<evidence type="ECO:0000313" key="2">
    <source>
        <dbReference type="Proteomes" id="UP001295444"/>
    </source>
</evidence>
<proteinExistence type="predicted"/>
<reference evidence="1" key="1">
    <citation type="submission" date="2022-03" db="EMBL/GenBank/DDBJ databases">
        <authorList>
            <person name="Alioto T."/>
            <person name="Alioto T."/>
            <person name="Gomez Garrido J."/>
        </authorList>
    </citation>
    <scope>NUCLEOTIDE SEQUENCE</scope>
</reference>
<feature type="non-terminal residue" evidence="1">
    <location>
        <position position="88"/>
    </location>
</feature>